<comment type="caution">
    <text evidence="3">The sequence shown here is derived from an EMBL/GenBank/DDBJ whole genome shotgun (WGS) entry which is preliminary data.</text>
</comment>
<keyword evidence="2" id="KW-0812">Transmembrane</keyword>
<keyword evidence="4" id="KW-1185">Reference proteome</keyword>
<feature type="compositionally biased region" description="Basic residues" evidence="1">
    <location>
        <begin position="823"/>
        <end position="832"/>
    </location>
</feature>
<evidence type="ECO:0000313" key="4">
    <source>
        <dbReference type="Proteomes" id="UP000289340"/>
    </source>
</evidence>
<keyword evidence="2" id="KW-0472">Membrane</keyword>
<name>A0A445JT63_GLYSO</name>
<sequence length="872" mass="99910">MGSLESGISLKKGSLFGSQFSRKEKNPFSHRFRSSFSRLLFKKLDYVQWICTVVVFLCLVIVFQMFLPGSVLENSEEGSLEAVRMRSDNLFQYGDIHDVVLDIGEDAVFLPKISEKFSRAGDGRDVDLFNHKVPHFGYRKPQLALVFGELLVDSQQLLMVTVGSALQEIGYEIQVFSLEDGPGHNVWRNLRVPITIIRTCDKRNNTVDWLNYDGIIVSSLEAKSAFSCFLQEPFKSIPLIWIVHENALAYRSRQYTTNGQIELLNDWGRVFNRSTVVVFPNYALPMIYSTFDAGNFYVIPGSPAETLEAEAFMALQKDNLRANMGYGPEDVIIAIVGSRFLYKGMWLGHAIVLRALKPLLEDFLLNKDNSSAQFRIIVHSEELTNNYTVALETMAHSLKYPGGIIEHIAGDLNADSVLGTADVVIYGSFLEEQSFPEILIKAMSFEKPIIAPDVPMIRKYLKDRMEQSHGTWEDVYKSAKRADRSKNDLHERDEGELERTGQPLCIYEPYFGEGSWPFLHKKSLYRGIGLSGKGRRPGRDDVDAPSRLPLLNNGYYRDLLSDYGAFFAIANKIDRLHRNAWIGFQSWRATARKASLSIIAENALLDAIQSKRYGDALYFWVRMDMDSRNPSQTDFWSFCDAVNAGNCKFAFSEAMRGMYGVKGDADSLPPMPVDGDTWSVMQSWAMPTRSFMEFVMFSRMFVDALDAHMYDEHHLTGHCSLSLSKDKHCYSRLLELLVNVWTYHSARRMVFVDPETGLMQEQHKFKSRRGQMWIKWFSYSTLKSMDEDLAELSDSEDPTRHWLWPSTGEVFWQGVFERERSLRHKEKEKRKQKSIEKQNRIRKRHRQQVIGKYIKPPPDEESSNSSIAVTAS</sequence>
<dbReference type="Proteomes" id="UP000289340">
    <property type="component" value="Chromosome 7"/>
</dbReference>
<keyword evidence="2" id="KW-1133">Transmembrane helix</keyword>
<evidence type="ECO:0008006" key="5">
    <source>
        <dbReference type="Google" id="ProtNLM"/>
    </source>
</evidence>
<organism evidence="3 4">
    <name type="scientific">Glycine soja</name>
    <name type="common">Wild soybean</name>
    <dbReference type="NCBI Taxonomy" id="3848"/>
    <lineage>
        <taxon>Eukaryota</taxon>
        <taxon>Viridiplantae</taxon>
        <taxon>Streptophyta</taxon>
        <taxon>Embryophyta</taxon>
        <taxon>Tracheophyta</taxon>
        <taxon>Spermatophyta</taxon>
        <taxon>Magnoliopsida</taxon>
        <taxon>eudicotyledons</taxon>
        <taxon>Gunneridae</taxon>
        <taxon>Pentapetalae</taxon>
        <taxon>rosids</taxon>
        <taxon>fabids</taxon>
        <taxon>Fabales</taxon>
        <taxon>Fabaceae</taxon>
        <taxon>Papilionoideae</taxon>
        <taxon>50 kb inversion clade</taxon>
        <taxon>NPAAA clade</taxon>
        <taxon>indigoferoid/millettioid clade</taxon>
        <taxon>Phaseoleae</taxon>
        <taxon>Glycine</taxon>
        <taxon>Glycine subgen. Soja</taxon>
    </lineage>
</organism>
<feature type="region of interest" description="Disordered" evidence="1">
    <location>
        <begin position="823"/>
        <end position="872"/>
    </location>
</feature>
<dbReference type="EMBL" id="QZWG01000007">
    <property type="protein sequence ID" value="RZC01668.1"/>
    <property type="molecule type" value="Genomic_DNA"/>
</dbReference>
<evidence type="ECO:0000256" key="2">
    <source>
        <dbReference type="SAM" id="Phobius"/>
    </source>
</evidence>
<protein>
    <recommendedName>
        <fullName evidence="5">Glycosyl transferase family 1 domain-containing protein</fullName>
    </recommendedName>
</protein>
<evidence type="ECO:0000313" key="3">
    <source>
        <dbReference type="EMBL" id="RZC01668.1"/>
    </source>
</evidence>
<dbReference type="PANTHER" id="PTHR46635">
    <property type="entry name" value="GLYCOSYL TRANSFERASE FAMILY 1 PROTEIN"/>
    <property type="match status" value="1"/>
</dbReference>
<feature type="transmembrane region" description="Helical" evidence="2">
    <location>
        <begin position="46"/>
        <end position="67"/>
    </location>
</feature>
<dbReference type="Gene3D" id="3.40.50.2000">
    <property type="entry name" value="Glycogen Phosphorylase B"/>
    <property type="match status" value="1"/>
</dbReference>
<accession>A0A445JT63</accession>
<dbReference type="PANTHER" id="PTHR46635:SF1">
    <property type="entry name" value="GLYCOSYL TRANSFERASE FAMILY 1 PROTEIN"/>
    <property type="match status" value="1"/>
</dbReference>
<dbReference type="SUPFAM" id="SSF53756">
    <property type="entry name" value="UDP-Glycosyltransferase/glycogen phosphorylase"/>
    <property type="match status" value="1"/>
</dbReference>
<reference evidence="3 4" key="1">
    <citation type="submission" date="2018-09" db="EMBL/GenBank/DDBJ databases">
        <title>A high-quality reference genome of wild soybean provides a powerful tool to mine soybean genomes.</title>
        <authorList>
            <person name="Xie M."/>
            <person name="Chung C.Y.L."/>
            <person name="Li M.-W."/>
            <person name="Wong F.-L."/>
            <person name="Chan T.-F."/>
            <person name="Lam H.-M."/>
        </authorList>
    </citation>
    <scope>NUCLEOTIDE SEQUENCE [LARGE SCALE GENOMIC DNA]</scope>
    <source>
        <strain evidence="4">cv. W05</strain>
        <tissue evidence="3">Hypocotyl of etiolated seedlings</tissue>
    </source>
</reference>
<dbReference type="AlphaFoldDB" id="A0A445JT63"/>
<proteinExistence type="predicted"/>
<dbReference type="Gramene" id="XM_028383662.1">
    <property type="protein sequence ID" value="XP_028239463.1"/>
    <property type="gene ID" value="LOC114418359"/>
</dbReference>
<evidence type="ECO:0000256" key="1">
    <source>
        <dbReference type="SAM" id="MobiDB-lite"/>
    </source>
</evidence>
<feature type="compositionally biased region" description="Polar residues" evidence="1">
    <location>
        <begin position="863"/>
        <end position="872"/>
    </location>
</feature>
<gene>
    <name evidence="3" type="ORF">D0Y65_017054</name>
</gene>